<feature type="transmembrane region" description="Helical" evidence="2">
    <location>
        <begin position="181"/>
        <end position="198"/>
    </location>
</feature>
<evidence type="ECO:0000313" key="4">
    <source>
        <dbReference type="Proteomes" id="UP001305779"/>
    </source>
</evidence>
<dbReference type="PANTHER" id="PTHR31970:SF9">
    <property type="entry name" value="MOLYBDATE TRANSPORTER 2"/>
    <property type="match status" value="1"/>
</dbReference>
<organism evidence="3 4">
    <name type="scientific">Zasmidium cellare</name>
    <name type="common">Wine cellar mold</name>
    <name type="synonym">Racodium cellare</name>
    <dbReference type="NCBI Taxonomy" id="395010"/>
    <lineage>
        <taxon>Eukaryota</taxon>
        <taxon>Fungi</taxon>
        <taxon>Dikarya</taxon>
        <taxon>Ascomycota</taxon>
        <taxon>Pezizomycotina</taxon>
        <taxon>Dothideomycetes</taxon>
        <taxon>Dothideomycetidae</taxon>
        <taxon>Mycosphaerellales</taxon>
        <taxon>Mycosphaerellaceae</taxon>
        <taxon>Zasmidium</taxon>
    </lineage>
</organism>
<accession>A0ABR0EPJ0</accession>
<proteinExistence type="predicted"/>
<feature type="transmembrane region" description="Helical" evidence="2">
    <location>
        <begin position="55"/>
        <end position="75"/>
    </location>
</feature>
<reference evidence="3 4" key="1">
    <citation type="journal article" date="2023" name="G3 (Bethesda)">
        <title>A chromosome-level genome assembly of Zasmidium syzygii isolated from banana leaves.</title>
        <authorList>
            <person name="van Westerhoven A.C."/>
            <person name="Mehrabi R."/>
            <person name="Talebi R."/>
            <person name="Steentjes M.B.F."/>
            <person name="Corcolon B."/>
            <person name="Chong P.A."/>
            <person name="Kema G.H.J."/>
            <person name="Seidl M.F."/>
        </authorList>
    </citation>
    <scope>NUCLEOTIDE SEQUENCE [LARGE SCALE GENOMIC DNA]</scope>
    <source>
        <strain evidence="3 4">P124</strain>
    </source>
</reference>
<keyword evidence="2" id="KW-0472">Membrane</keyword>
<keyword evidence="2" id="KW-1133">Transmembrane helix</keyword>
<comment type="caution">
    <text evidence="3">The sequence shown here is derived from an EMBL/GenBank/DDBJ whole genome shotgun (WGS) entry which is preliminary data.</text>
</comment>
<keyword evidence="4" id="KW-1185">Reference proteome</keyword>
<dbReference type="EMBL" id="JAXOVC010000003">
    <property type="protein sequence ID" value="KAK4503420.1"/>
    <property type="molecule type" value="Genomic_DNA"/>
</dbReference>
<evidence type="ECO:0000256" key="2">
    <source>
        <dbReference type="SAM" id="Phobius"/>
    </source>
</evidence>
<feature type="transmembrane region" description="Helical" evidence="2">
    <location>
        <begin position="266"/>
        <end position="286"/>
    </location>
</feature>
<name>A0ABR0EPJ0_ZASCE</name>
<feature type="region of interest" description="Disordered" evidence="1">
    <location>
        <begin position="433"/>
        <end position="460"/>
    </location>
</feature>
<protein>
    <recommendedName>
        <fullName evidence="5">Sulfate transporter</fullName>
    </recommendedName>
</protein>
<dbReference type="Proteomes" id="UP001305779">
    <property type="component" value="Unassembled WGS sequence"/>
</dbReference>
<dbReference type="Pfam" id="PF16983">
    <property type="entry name" value="MFS_MOT1"/>
    <property type="match status" value="2"/>
</dbReference>
<sequence>MAFEDSLKAISRHNIHTLRTSPLAELSGSLGDLGTLLPLMIAMALNNSIDLGSTLVFSGLANILTGAFYGIPLPVQPMKAIAAVAISQKFSKEETAAAGLTMGIAVFVLSATGLLRWLHRVVPVPVVKGIQVGAGLSLVISGGGSMIKPLGWASPAWDNRIWAMGAFVFLLIAVLAPRIPYALVVFIVGLIIAGATMAPSDSDHSFAAGIWHPHPFVPSGKAWKTGAVDAAIPQLPLTTLNSVLAVVSLSASLFPTFPPTPSTTSIGLSVSLANLIGCWFGAMPVCHGSGGLAGQYRFGARSGSSIILLGTVKLVLGLFVGEAIIPILKNFPQGLLGMMVLAAGVELSKVGQSVAESRDLWEQAEDDNENGRRGLAKATEQESKDRWMVMLITVAGCLAFKNDAVGFIAGLVWHWGLRAPELVERVRHGHGSVRLRQDDGPEQGESLLGVNHDGPEGRMV</sequence>
<evidence type="ECO:0000256" key="1">
    <source>
        <dbReference type="SAM" id="MobiDB-lite"/>
    </source>
</evidence>
<dbReference type="PANTHER" id="PTHR31970">
    <property type="match status" value="1"/>
</dbReference>
<keyword evidence="2" id="KW-0812">Transmembrane</keyword>
<evidence type="ECO:0008006" key="5">
    <source>
        <dbReference type="Google" id="ProtNLM"/>
    </source>
</evidence>
<feature type="transmembrane region" description="Helical" evidence="2">
    <location>
        <begin position="306"/>
        <end position="328"/>
    </location>
</feature>
<feature type="transmembrane region" description="Helical" evidence="2">
    <location>
        <begin position="159"/>
        <end position="175"/>
    </location>
</feature>
<dbReference type="InterPro" id="IPR031563">
    <property type="entry name" value="MOT1/MOT2"/>
</dbReference>
<evidence type="ECO:0000313" key="3">
    <source>
        <dbReference type="EMBL" id="KAK4503420.1"/>
    </source>
</evidence>
<gene>
    <name evidence="3" type="ORF">PRZ48_004335</name>
</gene>
<feature type="transmembrane region" description="Helical" evidence="2">
    <location>
        <begin position="96"/>
        <end position="118"/>
    </location>
</feature>